<dbReference type="SUPFAM" id="SSF53807">
    <property type="entry name" value="Helical backbone' metal receptor"/>
    <property type="match status" value="1"/>
</dbReference>
<dbReference type="Pfam" id="PF01497">
    <property type="entry name" value="Peripla_BP_2"/>
    <property type="match status" value="1"/>
</dbReference>
<dbReference type="AlphaFoldDB" id="A0A3F3H4R7"/>
<dbReference type="PROSITE" id="PS50983">
    <property type="entry name" value="FE_B12_PBP"/>
    <property type="match status" value="1"/>
</dbReference>
<dbReference type="EMBL" id="CAUZLT010000003">
    <property type="protein sequence ID" value="CAK1243876.1"/>
    <property type="molecule type" value="Genomic_DNA"/>
</dbReference>
<dbReference type="Proteomes" id="UP000064514">
    <property type="component" value="Unassembled WGS sequence"/>
</dbReference>
<dbReference type="EMBL" id="DF968084">
    <property type="protein sequence ID" value="GAP04702.1"/>
    <property type="molecule type" value="Genomic_DNA"/>
</dbReference>
<name>A0A3F3H4R7_9LACO</name>
<proteinExistence type="inferred from homology"/>
<dbReference type="Gene3D" id="3.40.50.1980">
    <property type="entry name" value="Nitrogenase molybdenum iron protein domain"/>
    <property type="match status" value="2"/>
</dbReference>
<accession>A0A3F3H4R7</accession>
<sequence>MKIRKALSWSIVVAGFFLGIAGIKALEGLEDRQRETTTVATRVIEDVRGRKVRVPKKVTRAYYPYYYQNLLSVAGPDAFERVVATSTFDTANYSGVLYNLLKERSAGFDQVQDVGSTLKGSFDIEKLIALNPDVVILANYQYDGIGEANIKHLDELGIPVVFIDYTDLSPAAHYQSTTILGQVFDTQNRAKALNQNYQRHITNVAQRLKLVKEKKRVYVEQRSSGASFAEYGKAYGDGMLMGTLAKAAGADNIYRDQIKTTGDVNPEFLFAQDPDVIFIDGTNYADPRSVSLKVGYGISPKETQQSLAKLVAQRPGFSQLKAVQSGQLYALDNHLMRTMKDYVLIEYMAKSLYPELFTDLKPEKNLQDFNEKYLPDLADKDSFLAQWDMEKS</sequence>
<reference evidence="4" key="1">
    <citation type="journal article" date="2015" name="BMC Genomics">
        <title>Comparative genomics of Fructobacillus spp. and Leuconostoc spp. reveals niche-specific evolution of Fructobacillus spp.</title>
        <authorList>
            <person name="Endo A."/>
            <person name="Tanizawa Y."/>
            <person name="Tanaka N."/>
            <person name="Maeno S."/>
            <person name="Kumar H."/>
            <person name="Shiwa Y."/>
            <person name="Okada S."/>
            <person name="Yoshikawa H."/>
            <person name="Dicks L."/>
            <person name="Nakagawa J."/>
            <person name="Arita M."/>
        </authorList>
    </citation>
    <scope>NUCLEOTIDE SEQUENCE [LARGE SCALE GENOMIC DNA]</scope>
    <source>
        <strain evidence="4">F214-1</strain>
    </source>
</reference>
<reference evidence="3 5" key="2">
    <citation type="submission" date="2023-10" db="EMBL/GenBank/DDBJ databases">
        <authorList>
            <person name="Botero Cardona J."/>
        </authorList>
    </citation>
    <scope>NUCLEOTIDE SEQUENCE [LARGE SCALE GENOMIC DNA]</scope>
    <source>
        <strain evidence="3 5">R-53137</strain>
    </source>
</reference>
<organism evidence="4">
    <name type="scientific">Fructobacillus tropaeoli</name>
    <dbReference type="NCBI Taxonomy" id="709323"/>
    <lineage>
        <taxon>Bacteria</taxon>
        <taxon>Bacillati</taxon>
        <taxon>Bacillota</taxon>
        <taxon>Bacilli</taxon>
        <taxon>Lactobacillales</taxon>
        <taxon>Lactobacillaceae</taxon>
        <taxon>Fructobacillus</taxon>
    </lineage>
</organism>
<dbReference type="InterPro" id="IPR050902">
    <property type="entry name" value="ABC_Transporter_SBP"/>
</dbReference>
<evidence type="ECO:0000313" key="5">
    <source>
        <dbReference type="Proteomes" id="UP001314262"/>
    </source>
</evidence>
<dbReference type="RefSeq" id="WP_059394062.1">
    <property type="nucleotide sequence ID" value="NZ_BOJU01000003.1"/>
</dbReference>
<dbReference type="PANTHER" id="PTHR30535">
    <property type="entry name" value="VITAMIN B12-BINDING PROTEIN"/>
    <property type="match status" value="1"/>
</dbReference>
<dbReference type="STRING" id="709323.GCA_001047135_01264"/>
<protein>
    <submittedName>
        <fullName evidence="3">Periplasmic component (FepB)</fullName>
    </submittedName>
</protein>
<feature type="domain" description="Fe/B12 periplasmic-binding" evidence="2">
    <location>
        <begin position="58"/>
        <end position="360"/>
    </location>
</feature>
<evidence type="ECO:0000313" key="3">
    <source>
        <dbReference type="EMBL" id="CAK1243876.1"/>
    </source>
</evidence>
<dbReference type="InterPro" id="IPR002491">
    <property type="entry name" value="ABC_transptr_periplasmic_BD"/>
</dbReference>
<gene>
    <name evidence="4" type="ORF">FTRO_0070660</name>
    <name evidence="3" type="ORF">R53137_KAKDMLNK_00951</name>
</gene>
<comment type="similarity">
    <text evidence="1">Belongs to the bacterial solute-binding protein 8 family.</text>
</comment>
<evidence type="ECO:0000256" key="1">
    <source>
        <dbReference type="ARBA" id="ARBA00008814"/>
    </source>
</evidence>
<evidence type="ECO:0000259" key="2">
    <source>
        <dbReference type="PROSITE" id="PS50983"/>
    </source>
</evidence>
<dbReference type="PANTHER" id="PTHR30535:SF34">
    <property type="entry name" value="MOLYBDATE-BINDING PROTEIN MOLA"/>
    <property type="match status" value="1"/>
</dbReference>
<dbReference type="Proteomes" id="UP001314262">
    <property type="component" value="Unassembled WGS sequence"/>
</dbReference>
<keyword evidence="5" id="KW-1185">Reference proteome</keyword>
<evidence type="ECO:0000313" key="4">
    <source>
        <dbReference type="EMBL" id="GAP04702.1"/>
    </source>
</evidence>